<evidence type="ECO:0000256" key="4">
    <source>
        <dbReference type="ARBA" id="ARBA00022692"/>
    </source>
</evidence>
<organism evidence="8 9">
    <name type="scientific">Paracoccus fontiphilus</name>
    <dbReference type="NCBI Taxonomy" id="1815556"/>
    <lineage>
        <taxon>Bacteria</taxon>
        <taxon>Pseudomonadati</taxon>
        <taxon>Pseudomonadota</taxon>
        <taxon>Alphaproteobacteria</taxon>
        <taxon>Rhodobacterales</taxon>
        <taxon>Paracoccaceae</taxon>
        <taxon>Paracoccus</taxon>
    </lineage>
</organism>
<gene>
    <name evidence="8" type="ORF">ACFOD7_07995</name>
</gene>
<name>A0ABV7IE55_9RHOB</name>
<feature type="transmembrane region" description="Helical" evidence="7">
    <location>
        <begin position="158"/>
        <end position="179"/>
    </location>
</feature>
<proteinExistence type="predicted"/>
<reference evidence="9" key="1">
    <citation type="journal article" date="2019" name="Int. J. Syst. Evol. Microbiol.">
        <title>The Global Catalogue of Microorganisms (GCM) 10K type strain sequencing project: providing services to taxonomists for standard genome sequencing and annotation.</title>
        <authorList>
            <consortium name="The Broad Institute Genomics Platform"/>
            <consortium name="The Broad Institute Genome Sequencing Center for Infectious Disease"/>
            <person name="Wu L."/>
            <person name="Ma J."/>
        </authorList>
    </citation>
    <scope>NUCLEOTIDE SEQUENCE [LARGE SCALE GENOMIC DNA]</scope>
    <source>
        <strain evidence="9">KCTC 52239</strain>
    </source>
</reference>
<feature type="transmembrane region" description="Helical" evidence="7">
    <location>
        <begin position="67"/>
        <end position="90"/>
    </location>
</feature>
<keyword evidence="6 7" id="KW-0472">Membrane</keyword>
<dbReference type="Gene3D" id="1.10.3720.10">
    <property type="entry name" value="MetI-like"/>
    <property type="match status" value="2"/>
</dbReference>
<dbReference type="EMBL" id="JBHRTE010000037">
    <property type="protein sequence ID" value="MFC3167986.1"/>
    <property type="molecule type" value="Genomic_DNA"/>
</dbReference>
<comment type="subcellular location">
    <subcellularLocation>
        <location evidence="1">Cell membrane</location>
        <topology evidence="1">Multi-pass membrane protein</topology>
    </subcellularLocation>
</comment>
<keyword evidence="5 7" id="KW-1133">Transmembrane helix</keyword>
<dbReference type="Proteomes" id="UP001595557">
    <property type="component" value="Unassembled WGS sequence"/>
</dbReference>
<feature type="transmembrane region" description="Helical" evidence="7">
    <location>
        <begin position="313"/>
        <end position="335"/>
    </location>
</feature>
<evidence type="ECO:0000256" key="7">
    <source>
        <dbReference type="SAM" id="Phobius"/>
    </source>
</evidence>
<keyword evidence="3" id="KW-1003">Cell membrane</keyword>
<dbReference type="PANTHER" id="PTHR30043:SF1">
    <property type="entry name" value="ABC TRANSPORT SYSTEM PERMEASE PROTEIN P69"/>
    <property type="match status" value="1"/>
</dbReference>
<feature type="transmembrane region" description="Helical" evidence="7">
    <location>
        <begin position="191"/>
        <end position="208"/>
    </location>
</feature>
<keyword evidence="4 7" id="KW-0812">Transmembrane</keyword>
<sequence>MRFIASDRRWRPRGRIATTLVFVGIAVLLLPVADLRIAGHDPWAELGRMGQGLLAPDFSAIPSLSRAAALTVAFALCGVAAGALAGFLLAPLYGRGAVRALCVAARSIHELFWAILLMQVTGLSATTGILALAIPYAGIFAKVFSEYLDEADPRPAHAMPPGTGAISIFFFARLPLAIREFGTYTLYRLECGLRSSAVLGFVGLPTLGFELDTFFRQGMYGAVAAVLIVYYLLIATIRLWMRWPLAPAYVLAAAWVLSGLRTPPMAPGALMRFLGHDIVPAPLRNGSWGDPATWDSLGAWVGNLALDQALPGLAATLIVAQLAVILAGVVAVIGFPLLLRPVVGRLGVWFGHLGLVIGRSTPEYMLAYVMLQILGPSMLPAVIALGLHNGAIIAHLLGRQSQGIHAGLRPDASAGFDLYAWEILPRIHGNFLALCFYRWEIIVREAAIVGLLGIGTLGFYVGAAIQEIRVDRAVFLLLVTMAATIVIDMISRRSRASLGLTGASTRPALPTERDGRLPGYEGLD</sequence>
<dbReference type="PANTHER" id="PTHR30043">
    <property type="entry name" value="PHOSPHONATES TRANSPORT SYSTEM PERMEASE PROTEIN"/>
    <property type="match status" value="1"/>
</dbReference>
<evidence type="ECO:0000313" key="8">
    <source>
        <dbReference type="EMBL" id="MFC3167986.1"/>
    </source>
</evidence>
<evidence type="ECO:0000256" key="6">
    <source>
        <dbReference type="ARBA" id="ARBA00023136"/>
    </source>
</evidence>
<feature type="transmembrane region" description="Helical" evidence="7">
    <location>
        <begin position="214"/>
        <end position="233"/>
    </location>
</feature>
<feature type="transmembrane region" description="Helical" evidence="7">
    <location>
        <begin position="111"/>
        <end position="138"/>
    </location>
</feature>
<evidence type="ECO:0000256" key="2">
    <source>
        <dbReference type="ARBA" id="ARBA00022448"/>
    </source>
</evidence>
<evidence type="ECO:0000313" key="9">
    <source>
        <dbReference type="Proteomes" id="UP001595557"/>
    </source>
</evidence>
<feature type="transmembrane region" description="Helical" evidence="7">
    <location>
        <begin position="446"/>
        <end position="466"/>
    </location>
</feature>
<feature type="transmembrane region" description="Helical" evidence="7">
    <location>
        <begin position="472"/>
        <end position="490"/>
    </location>
</feature>
<dbReference type="InterPro" id="IPR035906">
    <property type="entry name" value="MetI-like_sf"/>
</dbReference>
<evidence type="ECO:0000256" key="1">
    <source>
        <dbReference type="ARBA" id="ARBA00004651"/>
    </source>
</evidence>
<dbReference type="SUPFAM" id="SSF161098">
    <property type="entry name" value="MetI-like"/>
    <property type="match status" value="2"/>
</dbReference>
<keyword evidence="2" id="KW-0813">Transport</keyword>
<keyword evidence="9" id="KW-1185">Reference proteome</keyword>
<comment type="caution">
    <text evidence="8">The sequence shown here is derived from an EMBL/GenBank/DDBJ whole genome shotgun (WGS) entry which is preliminary data.</text>
</comment>
<dbReference type="RefSeq" id="WP_207469315.1">
    <property type="nucleotide sequence ID" value="NZ_JAFNAW010000027.1"/>
</dbReference>
<feature type="transmembrane region" description="Helical" evidence="7">
    <location>
        <begin position="342"/>
        <end position="359"/>
    </location>
</feature>
<accession>A0ABV7IE55</accession>
<feature type="transmembrane region" description="Helical" evidence="7">
    <location>
        <begin position="245"/>
        <end position="262"/>
    </location>
</feature>
<evidence type="ECO:0000256" key="5">
    <source>
        <dbReference type="ARBA" id="ARBA00022989"/>
    </source>
</evidence>
<evidence type="ECO:0000256" key="3">
    <source>
        <dbReference type="ARBA" id="ARBA00022475"/>
    </source>
</evidence>
<protein>
    <submittedName>
        <fullName evidence="8">PhnE/PtxC family ABC transporter permease</fullName>
    </submittedName>
</protein>